<feature type="compositionally biased region" description="Low complexity" evidence="1">
    <location>
        <begin position="161"/>
        <end position="176"/>
    </location>
</feature>
<dbReference type="STRING" id="418702.BJN45_03805"/>
<keyword evidence="6" id="KW-1185">Reference proteome</keyword>
<gene>
    <name evidence="5" type="ORF">BJN45_03805</name>
</gene>
<evidence type="ECO:0000313" key="6">
    <source>
        <dbReference type="Proteomes" id="UP000187526"/>
    </source>
</evidence>
<dbReference type="InterPro" id="IPR057840">
    <property type="entry name" value="FimV_N"/>
</dbReference>
<organism evidence="5 6">
    <name type="scientific">Azonexus hydrophilus</name>
    <dbReference type="NCBI Taxonomy" id="418702"/>
    <lineage>
        <taxon>Bacteria</taxon>
        <taxon>Pseudomonadati</taxon>
        <taxon>Pseudomonadota</taxon>
        <taxon>Betaproteobacteria</taxon>
        <taxon>Rhodocyclales</taxon>
        <taxon>Azonexaceae</taxon>
        <taxon>Azonexus</taxon>
    </lineage>
</organism>
<accession>A0A1R1IDS2</accession>
<evidence type="ECO:0000256" key="2">
    <source>
        <dbReference type="SAM" id="Phobius"/>
    </source>
</evidence>
<feature type="compositionally biased region" description="Pro residues" evidence="1">
    <location>
        <begin position="132"/>
        <end position="147"/>
    </location>
</feature>
<keyword evidence="2" id="KW-0812">Transmembrane</keyword>
<reference evidence="5 6" key="1">
    <citation type="submission" date="2016-10" db="EMBL/GenBank/DDBJ databases">
        <title>Alkaliphiles isolated from bioreactors.</title>
        <authorList>
            <person name="Salah Z."/>
            <person name="Rout S.P."/>
            <person name="Humphreys P.N."/>
        </authorList>
    </citation>
    <scope>NUCLEOTIDE SEQUENCE [LARGE SCALE GENOMIC DNA]</scope>
    <source>
        <strain evidence="5 6">ZS02</strain>
    </source>
</reference>
<keyword evidence="3" id="KW-0732">Signal</keyword>
<dbReference type="AlphaFoldDB" id="A0A1R1IDS2"/>
<name>A0A1R1IDS2_9RHOO</name>
<evidence type="ECO:0000256" key="3">
    <source>
        <dbReference type="SAM" id="SignalP"/>
    </source>
</evidence>
<dbReference type="Proteomes" id="UP000187526">
    <property type="component" value="Unassembled WGS sequence"/>
</dbReference>
<feature type="domain" description="FimV N-terminal" evidence="4">
    <location>
        <begin position="21"/>
        <end position="116"/>
    </location>
</feature>
<feature type="region of interest" description="Disordered" evidence="1">
    <location>
        <begin position="132"/>
        <end position="176"/>
    </location>
</feature>
<protein>
    <recommendedName>
        <fullName evidence="4">FimV N-terminal domain-containing protein</fullName>
    </recommendedName>
</protein>
<evidence type="ECO:0000313" key="5">
    <source>
        <dbReference type="EMBL" id="OMG56742.1"/>
    </source>
</evidence>
<sequence length="301" mass="32587">MKPSPLLALCLLLPPLSGTAAGLGELAVLSRIGEPLQAEVGIIATPGENLEAICFSLENVRNADLPVITRARLTLEKHRGSWHLRIAAGTALNEPLATLRLRAGCGVELQRDYIVMPLPPDSRIELAEPAPRPAEIAPPPKQPPAPPRELASKPRNPVENAQPKALPAPAKLTQAPVRTQSDRLVLGSSPMLLDYTLPKAVSDETEERMLRMETSLARLNESLQSLDSALALGVEARTLEQELQLAIALQNPPAAGPLPPEQGEPAWRKWLELIFGTLLGGVLTALALQWLSRFRPGYRDR</sequence>
<keyword evidence="2" id="KW-1133">Transmembrane helix</keyword>
<feature type="signal peptide" evidence="3">
    <location>
        <begin position="1"/>
        <end position="20"/>
    </location>
</feature>
<comment type="caution">
    <text evidence="5">The sequence shown here is derived from an EMBL/GenBank/DDBJ whole genome shotgun (WGS) entry which is preliminary data.</text>
</comment>
<feature type="chain" id="PRO_5012683873" description="FimV N-terminal domain-containing protein" evidence="3">
    <location>
        <begin position="21"/>
        <end position="301"/>
    </location>
</feature>
<keyword evidence="2" id="KW-0472">Membrane</keyword>
<evidence type="ECO:0000259" key="4">
    <source>
        <dbReference type="Pfam" id="PF25800"/>
    </source>
</evidence>
<feature type="transmembrane region" description="Helical" evidence="2">
    <location>
        <begin position="270"/>
        <end position="291"/>
    </location>
</feature>
<dbReference type="Pfam" id="PF25800">
    <property type="entry name" value="FimV_N"/>
    <property type="match status" value="1"/>
</dbReference>
<evidence type="ECO:0000256" key="1">
    <source>
        <dbReference type="SAM" id="MobiDB-lite"/>
    </source>
</evidence>
<proteinExistence type="predicted"/>
<dbReference type="EMBL" id="MTHD01000001">
    <property type="protein sequence ID" value="OMG56742.1"/>
    <property type="molecule type" value="Genomic_DNA"/>
</dbReference>